<comment type="caution">
    <text evidence="1">The sequence shown here is derived from an EMBL/GenBank/DDBJ whole genome shotgun (WGS) entry which is preliminary data.</text>
</comment>
<proteinExistence type="predicted"/>
<name>A0A645GQ06_9ZZZZ</name>
<gene>
    <name evidence="1" type="ORF">SDC9_176438</name>
</gene>
<evidence type="ECO:0000313" key="1">
    <source>
        <dbReference type="EMBL" id="MPN28991.1"/>
    </source>
</evidence>
<reference evidence="1" key="1">
    <citation type="submission" date="2019-08" db="EMBL/GenBank/DDBJ databases">
        <authorList>
            <person name="Kucharzyk K."/>
            <person name="Murdoch R.W."/>
            <person name="Higgins S."/>
            <person name="Loffler F."/>
        </authorList>
    </citation>
    <scope>NUCLEOTIDE SEQUENCE</scope>
</reference>
<sequence>MEVGHFPALLEMASDLFALRHSLADRVLVRPRKRGEDQLSGVRCARIGGDAGNLLDEGGDFRQF</sequence>
<dbReference type="EMBL" id="VSSQ01079473">
    <property type="protein sequence ID" value="MPN28991.1"/>
    <property type="molecule type" value="Genomic_DNA"/>
</dbReference>
<accession>A0A645GQ06</accession>
<organism evidence="1">
    <name type="scientific">bioreactor metagenome</name>
    <dbReference type="NCBI Taxonomy" id="1076179"/>
    <lineage>
        <taxon>unclassified sequences</taxon>
        <taxon>metagenomes</taxon>
        <taxon>ecological metagenomes</taxon>
    </lineage>
</organism>
<protein>
    <submittedName>
        <fullName evidence="1">Uncharacterized protein</fullName>
    </submittedName>
</protein>
<dbReference type="AlphaFoldDB" id="A0A645GQ06"/>